<dbReference type="Gene3D" id="3.40.50.360">
    <property type="match status" value="1"/>
</dbReference>
<keyword evidence="3" id="KW-1185">Reference proteome</keyword>
<dbReference type="Pfam" id="PF03358">
    <property type="entry name" value="FMN_red"/>
    <property type="match status" value="1"/>
</dbReference>
<dbReference type="AlphaFoldDB" id="A0A3Q9ESG2"/>
<feature type="domain" description="NADPH-dependent FMN reductase-like" evidence="1">
    <location>
        <begin position="8"/>
        <end position="150"/>
    </location>
</feature>
<sequence>MSDNSPLRLAIIIGSTRRGRFGPTAARWFTGHARRRRDFDVDLIDLADTNLPDTLGDECEELPRPVAELAPRLAAADAFVVVTPEYNRSFPAPLKTAIDWYLDEWKAKPVAFLSYGGPSGGLHATEQLRSAFTEVHAVAIRDGISIPNYWDEFDADGHWPKTSTHFTAAVKTTLDQLTWWARVLHDARDSRPYES</sequence>
<dbReference type="EMBL" id="CP034539">
    <property type="protein sequence ID" value="AZQ38058.1"/>
    <property type="molecule type" value="Genomic_DNA"/>
</dbReference>
<dbReference type="OrthoDB" id="9812295at2"/>
<dbReference type="GO" id="GO:0016491">
    <property type="term" value="F:oxidoreductase activity"/>
    <property type="evidence" value="ECO:0007669"/>
    <property type="project" value="InterPro"/>
</dbReference>
<reference evidence="2 3" key="1">
    <citation type="journal article" date="2019" name="Int. J. Syst. Evol. Microbiol.">
        <title>Streptomyces cyaneochromogenes sp. nov., a blue pigment-producing actinomycete from manganese-contaminated soil.</title>
        <authorList>
            <person name="Tang X."/>
            <person name="Zhao J."/>
            <person name="Li K."/>
            <person name="Chen Z."/>
            <person name="Sun Y."/>
            <person name="Gao J."/>
        </authorList>
    </citation>
    <scope>NUCLEOTIDE SEQUENCE [LARGE SCALE GENOMIC DNA]</scope>
    <source>
        <strain evidence="2 3">MK-45</strain>
    </source>
</reference>
<dbReference type="InterPro" id="IPR005025">
    <property type="entry name" value="FMN_Rdtase-like_dom"/>
</dbReference>
<dbReference type="Proteomes" id="UP000280298">
    <property type="component" value="Chromosome"/>
</dbReference>
<evidence type="ECO:0000313" key="3">
    <source>
        <dbReference type="Proteomes" id="UP000280298"/>
    </source>
</evidence>
<dbReference type="RefSeq" id="WP_126395717.1">
    <property type="nucleotide sequence ID" value="NZ_CP034539.1"/>
</dbReference>
<dbReference type="InterPro" id="IPR050712">
    <property type="entry name" value="NAD(P)H-dep_reductase"/>
</dbReference>
<dbReference type="KEGG" id="scya:EJ357_35200"/>
<dbReference type="InterPro" id="IPR029039">
    <property type="entry name" value="Flavoprotein-like_sf"/>
</dbReference>
<organism evidence="2 3">
    <name type="scientific">Streptomyces cyaneochromogenes</name>
    <dbReference type="NCBI Taxonomy" id="2496836"/>
    <lineage>
        <taxon>Bacteria</taxon>
        <taxon>Bacillati</taxon>
        <taxon>Actinomycetota</taxon>
        <taxon>Actinomycetes</taxon>
        <taxon>Kitasatosporales</taxon>
        <taxon>Streptomycetaceae</taxon>
        <taxon>Streptomyces</taxon>
    </lineage>
</organism>
<protein>
    <submittedName>
        <fullName evidence="2">NADPH-dependent oxidoreductase</fullName>
    </submittedName>
</protein>
<proteinExistence type="predicted"/>
<dbReference type="SUPFAM" id="SSF52218">
    <property type="entry name" value="Flavoproteins"/>
    <property type="match status" value="1"/>
</dbReference>
<dbReference type="PANTHER" id="PTHR30543">
    <property type="entry name" value="CHROMATE REDUCTASE"/>
    <property type="match status" value="1"/>
</dbReference>
<dbReference type="GO" id="GO:0005829">
    <property type="term" value="C:cytosol"/>
    <property type="evidence" value="ECO:0007669"/>
    <property type="project" value="TreeGrafter"/>
</dbReference>
<gene>
    <name evidence="2" type="ORF">EJ357_35200</name>
</gene>
<dbReference type="PANTHER" id="PTHR30543:SF21">
    <property type="entry name" value="NAD(P)H-DEPENDENT FMN REDUCTASE LOT6"/>
    <property type="match status" value="1"/>
</dbReference>
<evidence type="ECO:0000313" key="2">
    <source>
        <dbReference type="EMBL" id="AZQ38058.1"/>
    </source>
</evidence>
<evidence type="ECO:0000259" key="1">
    <source>
        <dbReference type="Pfam" id="PF03358"/>
    </source>
</evidence>
<name>A0A3Q9ESG2_9ACTN</name>
<accession>A0A3Q9ESG2</accession>
<dbReference type="GO" id="GO:0010181">
    <property type="term" value="F:FMN binding"/>
    <property type="evidence" value="ECO:0007669"/>
    <property type="project" value="TreeGrafter"/>
</dbReference>